<protein>
    <submittedName>
        <fullName evidence="1">Uncharacterized protein</fullName>
    </submittedName>
</protein>
<reference evidence="1 2" key="1">
    <citation type="submission" date="2019-06" db="EMBL/GenBank/DDBJ databases">
        <title>WGS assembly of Gossypium darwinii.</title>
        <authorList>
            <person name="Chen Z.J."/>
            <person name="Sreedasyam A."/>
            <person name="Ando A."/>
            <person name="Song Q."/>
            <person name="De L."/>
            <person name="Hulse-Kemp A."/>
            <person name="Ding M."/>
            <person name="Ye W."/>
            <person name="Kirkbride R."/>
            <person name="Jenkins J."/>
            <person name="Plott C."/>
            <person name="Lovell J."/>
            <person name="Lin Y.-M."/>
            <person name="Vaughn R."/>
            <person name="Liu B."/>
            <person name="Li W."/>
            <person name="Simpson S."/>
            <person name="Scheffler B."/>
            <person name="Saski C."/>
            <person name="Grover C."/>
            <person name="Hu G."/>
            <person name="Conover J."/>
            <person name="Carlson J."/>
            <person name="Shu S."/>
            <person name="Boston L."/>
            <person name="Williams M."/>
            <person name="Peterson D."/>
            <person name="Mcgee K."/>
            <person name="Jones D."/>
            <person name="Wendel J."/>
            <person name="Stelly D."/>
            <person name="Grimwood J."/>
            <person name="Schmutz J."/>
        </authorList>
    </citation>
    <scope>NUCLEOTIDE SEQUENCE [LARGE SCALE GENOMIC DNA]</scope>
    <source>
        <strain evidence="1">1808015.09</strain>
    </source>
</reference>
<evidence type="ECO:0000313" key="2">
    <source>
        <dbReference type="Proteomes" id="UP000323506"/>
    </source>
</evidence>
<accession>A0A5D2C435</accession>
<name>A0A5D2C435_GOSDA</name>
<organism evidence="1 2">
    <name type="scientific">Gossypium darwinii</name>
    <name type="common">Darwin's cotton</name>
    <name type="synonym">Gossypium barbadense var. darwinii</name>
    <dbReference type="NCBI Taxonomy" id="34276"/>
    <lineage>
        <taxon>Eukaryota</taxon>
        <taxon>Viridiplantae</taxon>
        <taxon>Streptophyta</taxon>
        <taxon>Embryophyta</taxon>
        <taxon>Tracheophyta</taxon>
        <taxon>Spermatophyta</taxon>
        <taxon>Magnoliopsida</taxon>
        <taxon>eudicotyledons</taxon>
        <taxon>Gunneridae</taxon>
        <taxon>Pentapetalae</taxon>
        <taxon>rosids</taxon>
        <taxon>malvids</taxon>
        <taxon>Malvales</taxon>
        <taxon>Malvaceae</taxon>
        <taxon>Malvoideae</taxon>
        <taxon>Gossypium</taxon>
    </lineage>
</organism>
<keyword evidence="2" id="KW-1185">Reference proteome</keyword>
<dbReference type="EMBL" id="CM017706">
    <property type="protein sequence ID" value="TYG64039.1"/>
    <property type="molecule type" value="Genomic_DNA"/>
</dbReference>
<dbReference type="AlphaFoldDB" id="A0A5D2C435"/>
<evidence type="ECO:0000313" key="1">
    <source>
        <dbReference type="EMBL" id="TYG64039.1"/>
    </source>
</evidence>
<sequence>MKALVSVKTFVTGVSPTCKVIRAVESRVPPELSPLTRFRKAEILCCPAPSPWSCRR</sequence>
<dbReference type="Proteomes" id="UP000323506">
    <property type="component" value="Chromosome D06"/>
</dbReference>
<proteinExistence type="predicted"/>
<gene>
    <name evidence="1" type="ORF">ES288_D06G077100v1</name>
</gene>